<evidence type="ECO:0000256" key="2">
    <source>
        <dbReference type="SAM" id="MobiDB-lite"/>
    </source>
</evidence>
<sequence>MALTRFFFATCLLLLLSLSISSAADYVNTQVPVTNKPINQDVPLNNNIPKPELDQLNCNNNTTHDLSVPSKPKDLSNNVSKPDLDRLKPEGYGGGVVPKQGLGNPKLLDTEKLLPICIEGLVLCKSGQKLTPIKAKARITCIGDDENGYETTQSILSPATDEKGYFFATTLPASISKQGNYSKLTDCKAKVDYSPLENCKVPTDIDNGMSGAPLDTYRILKHKNIKLYRLRPFVFTPEPEPEPKPKGY</sequence>
<dbReference type="PANTHER" id="PTHR33470:SF40">
    <property type="entry name" value="PROTEIN SEED AND ROOT HAIR PROTECTIVE PROTEIN"/>
    <property type="match status" value="1"/>
</dbReference>
<dbReference type="Proteomes" id="UP001428341">
    <property type="component" value="Unassembled WGS sequence"/>
</dbReference>
<name>A0AAP0MAL7_9ROSI</name>
<evidence type="ECO:0000313" key="4">
    <source>
        <dbReference type="EMBL" id="KAK9201901.1"/>
    </source>
</evidence>
<proteinExistence type="predicted"/>
<evidence type="ECO:0000313" key="5">
    <source>
        <dbReference type="Proteomes" id="UP001428341"/>
    </source>
</evidence>
<dbReference type="Pfam" id="PF01190">
    <property type="entry name" value="Pollen_Ole_e_1"/>
    <property type="match status" value="1"/>
</dbReference>
<protein>
    <submittedName>
        <fullName evidence="4">Uncharacterized protein</fullName>
    </submittedName>
</protein>
<feature type="chain" id="PRO_5042927553" evidence="3">
    <location>
        <begin position="24"/>
        <end position="248"/>
    </location>
</feature>
<comment type="caution">
    <text evidence="4">The sequence shown here is derived from an EMBL/GenBank/DDBJ whole genome shotgun (WGS) entry which is preliminary data.</text>
</comment>
<reference evidence="4 5" key="1">
    <citation type="submission" date="2024-05" db="EMBL/GenBank/DDBJ databases">
        <title>Haplotype-resolved chromosome-level genome assembly of Huyou (Citrus changshanensis).</title>
        <authorList>
            <person name="Miao C."/>
            <person name="Chen W."/>
            <person name="Wu Y."/>
            <person name="Wang L."/>
            <person name="Zhao S."/>
            <person name="Grierson D."/>
            <person name="Xu C."/>
            <person name="Chen K."/>
        </authorList>
    </citation>
    <scope>NUCLEOTIDE SEQUENCE [LARGE SCALE GENOMIC DNA]</scope>
    <source>
        <strain evidence="4">01-14</strain>
        <tissue evidence="4">Leaf</tissue>
    </source>
</reference>
<evidence type="ECO:0000256" key="3">
    <source>
        <dbReference type="SAM" id="SignalP"/>
    </source>
</evidence>
<dbReference type="EMBL" id="JBCGBO010000005">
    <property type="protein sequence ID" value="KAK9201901.1"/>
    <property type="molecule type" value="Genomic_DNA"/>
</dbReference>
<keyword evidence="1 3" id="KW-0732">Signal</keyword>
<keyword evidence="5" id="KW-1185">Reference proteome</keyword>
<dbReference type="GO" id="GO:0071944">
    <property type="term" value="C:cell periphery"/>
    <property type="evidence" value="ECO:0007669"/>
    <property type="project" value="TreeGrafter"/>
</dbReference>
<feature type="region of interest" description="Disordered" evidence="2">
    <location>
        <begin position="64"/>
        <end position="92"/>
    </location>
</feature>
<evidence type="ECO:0000256" key="1">
    <source>
        <dbReference type="ARBA" id="ARBA00022729"/>
    </source>
</evidence>
<dbReference type="GO" id="GO:0009723">
    <property type="term" value="P:response to ethylene"/>
    <property type="evidence" value="ECO:0007669"/>
    <property type="project" value="TreeGrafter"/>
</dbReference>
<dbReference type="PANTHER" id="PTHR33470">
    <property type="entry name" value="OS01G0164075 PROTEIN"/>
    <property type="match status" value="1"/>
</dbReference>
<dbReference type="AlphaFoldDB" id="A0AAP0MAL7"/>
<accession>A0AAP0MAL7</accession>
<feature type="signal peptide" evidence="3">
    <location>
        <begin position="1"/>
        <end position="23"/>
    </location>
</feature>
<gene>
    <name evidence="4" type="ORF">WN944_017110</name>
</gene>
<organism evidence="4 5">
    <name type="scientific">Citrus x changshan-huyou</name>
    <dbReference type="NCBI Taxonomy" id="2935761"/>
    <lineage>
        <taxon>Eukaryota</taxon>
        <taxon>Viridiplantae</taxon>
        <taxon>Streptophyta</taxon>
        <taxon>Embryophyta</taxon>
        <taxon>Tracheophyta</taxon>
        <taxon>Spermatophyta</taxon>
        <taxon>Magnoliopsida</taxon>
        <taxon>eudicotyledons</taxon>
        <taxon>Gunneridae</taxon>
        <taxon>Pentapetalae</taxon>
        <taxon>rosids</taxon>
        <taxon>malvids</taxon>
        <taxon>Sapindales</taxon>
        <taxon>Rutaceae</taxon>
        <taxon>Aurantioideae</taxon>
        <taxon>Citrus</taxon>
    </lineage>
</organism>